<dbReference type="GO" id="GO:0042802">
    <property type="term" value="F:identical protein binding"/>
    <property type="evidence" value="ECO:0007669"/>
    <property type="project" value="EnsemblFungi"/>
</dbReference>
<reference evidence="15 16" key="1">
    <citation type="submission" date="2016-02" db="EMBL/GenBank/DDBJ databases">
        <title>Complete genome sequence and transcriptome regulation of the pentose utilising yeast Sugiyamaella lignohabitans.</title>
        <authorList>
            <person name="Bellasio M."/>
            <person name="Peymann A."/>
            <person name="Valli M."/>
            <person name="Sipitzky M."/>
            <person name="Graf A."/>
            <person name="Sauer M."/>
            <person name="Marx H."/>
            <person name="Mattanovich D."/>
        </authorList>
    </citation>
    <scope>NUCLEOTIDE SEQUENCE [LARGE SCALE GENOMIC DNA]</scope>
    <source>
        <strain evidence="15 16">CBS 10342</strain>
    </source>
</reference>
<evidence type="ECO:0000256" key="4">
    <source>
        <dbReference type="ARBA" id="ARBA00022491"/>
    </source>
</evidence>
<feature type="region of interest" description="Disordered" evidence="12">
    <location>
        <begin position="1"/>
        <end position="111"/>
    </location>
</feature>
<dbReference type="GeneID" id="30032999"/>
<dbReference type="PANTHER" id="PTHR10625">
    <property type="entry name" value="HISTONE DEACETYLASE HDAC1-RELATED"/>
    <property type="match status" value="1"/>
</dbReference>
<evidence type="ECO:0000256" key="6">
    <source>
        <dbReference type="ARBA" id="ARBA00022853"/>
    </source>
</evidence>
<feature type="compositionally biased region" description="Basic and acidic residues" evidence="12">
    <location>
        <begin position="21"/>
        <end position="37"/>
    </location>
</feature>
<dbReference type="InterPro" id="IPR000286">
    <property type="entry name" value="HDACs"/>
</dbReference>
<dbReference type="InterPro" id="IPR037138">
    <property type="entry name" value="His_deacetylse_dom_sf"/>
</dbReference>
<dbReference type="Pfam" id="PF09757">
    <property type="entry name" value="Arb2-like"/>
    <property type="match status" value="1"/>
</dbReference>
<feature type="domain" description="Arb2-like" evidence="14">
    <location>
        <begin position="782"/>
        <end position="1029"/>
    </location>
</feature>
<evidence type="ECO:0000256" key="2">
    <source>
        <dbReference type="ARBA" id="ARBA00007738"/>
    </source>
</evidence>
<dbReference type="GO" id="GO:0045944">
    <property type="term" value="P:positive regulation of transcription by RNA polymerase II"/>
    <property type="evidence" value="ECO:0007669"/>
    <property type="project" value="EnsemblFungi"/>
</dbReference>
<dbReference type="EMBL" id="CP014501">
    <property type="protein sequence ID" value="ANB12942.1"/>
    <property type="molecule type" value="Genomic_DNA"/>
</dbReference>
<evidence type="ECO:0000256" key="5">
    <source>
        <dbReference type="ARBA" id="ARBA00022801"/>
    </source>
</evidence>
<feature type="compositionally biased region" description="Basic and acidic residues" evidence="12">
    <location>
        <begin position="99"/>
        <end position="111"/>
    </location>
</feature>
<keyword evidence="6" id="KW-0156">Chromatin regulator</keyword>
<dbReference type="SUPFAM" id="SSF52768">
    <property type="entry name" value="Arginase/deacetylase"/>
    <property type="match status" value="1"/>
</dbReference>
<keyword evidence="5" id="KW-0378">Hydrolase</keyword>
<evidence type="ECO:0000259" key="14">
    <source>
        <dbReference type="Pfam" id="PF09757"/>
    </source>
</evidence>
<evidence type="ECO:0000313" key="16">
    <source>
        <dbReference type="Proteomes" id="UP000189580"/>
    </source>
</evidence>
<dbReference type="EC" id="3.5.1.98" evidence="3"/>
<evidence type="ECO:0000259" key="13">
    <source>
        <dbReference type="Pfam" id="PF00850"/>
    </source>
</evidence>
<protein>
    <recommendedName>
        <fullName evidence="11">Histone deacetylase HDA1</fullName>
        <ecNumber evidence="3">3.5.1.98</ecNumber>
    </recommendedName>
</protein>
<evidence type="ECO:0000256" key="3">
    <source>
        <dbReference type="ARBA" id="ARBA00012111"/>
    </source>
</evidence>
<keyword evidence="8" id="KW-0804">Transcription</keyword>
<evidence type="ECO:0000256" key="7">
    <source>
        <dbReference type="ARBA" id="ARBA00023015"/>
    </source>
</evidence>
<dbReference type="Proteomes" id="UP000189580">
    <property type="component" value="Chromosome a"/>
</dbReference>
<comment type="similarity">
    <text evidence="2">Belongs to the histone deacetylase family. HD type 2 subfamily.</text>
</comment>
<sequence length="1035" mass="110744">MSSGTGDEVEQPKKSGVVEGSEQHAFKEEEPSKERNVKLLGNGGSEPETGSNGPSSNSANVPVKVDSNSGVTADVMDTDLNDVTSGPSEPANGDPLLHAQEHAHEHEHEQEAAHVLDSLVSLSHNTVETDIDEVSAATAAAASAAAANAAAATVTAANAAASAAATAATTASAAAAIASVAATTAAAEADAEAREKTTSISVNSNGLSKLDGDGNINPAISTDGSVSSLIGAATALKGEGDMVDVTTPSMTPGSATIAPHSLSLTPTLDHASAPASDAMDISGDDELSHRVNGEATSQSHSLLPFEDTTSFNQSTGQKRKRDEGEQRVEPKGAGDISDLKINRTEQPLSYDSISLSSSASPSVAHSTGGLINNVATTAIVSAVAPQLTHVPLKTGLCYDVRMRYHSRIVTSPYDYVDPHPEDPRRIYRIYKAIAEAGLITDPNLEGVDDLGPLVQKIPVREASAEEILLVHSQEHLDFVESTATMPRERLIEETEKGDSIYLNNDSHMAARLSCGGSIEACRAVVERKVKNSIAIVRPPGHHAEPKTPGGFCLFSNVAVAAKAMLRDYPESVRRVMIIDWDVHHGNGTQHAFLDDDRVLYISLHRYEGGRFYPGTDFGAHTVVGEGPGKGYSVNIPWSHPGMGDGDYIYAFHKVIMPLALEFDPDLVIVSSGFDAAEGDLIGGCLVSPNGYGYMTHLLKSLANGNLVVVLEGGYSLSAIATSALAVVKVLLGDPNGVPKTKRPSSSAIRVIDDVIKVQSQFWKSLKPEINVVNLGEADRHVRLTDAIRGSLAQKLATKHDLSLLPILNDNLPMVQDSQLLASPKIHSKEKIIIIVHDAPEVWADRDPVTGAIDPNKSIVVDATETFINWGVENNYGILDINVPGDSDIMDDGYTIVANSQETLIYVWDNYIEYFDAKHIVFVGTGDAYAGIVHLAGHREIRERTDAIVCFIGDISLKPITPVLDEYVTDWFFRSSLIFTSKEHPSWDVRINPKKPRKKFGRVIQSDSLSVYDIVDERFEEATEFIEELVDGEEEE</sequence>
<dbReference type="KEGG" id="slb:AWJ20_1220"/>
<organism evidence="15 16">
    <name type="scientific">Sugiyamaella lignohabitans</name>
    <dbReference type="NCBI Taxonomy" id="796027"/>
    <lineage>
        <taxon>Eukaryota</taxon>
        <taxon>Fungi</taxon>
        <taxon>Dikarya</taxon>
        <taxon>Ascomycota</taxon>
        <taxon>Saccharomycotina</taxon>
        <taxon>Dipodascomycetes</taxon>
        <taxon>Dipodascales</taxon>
        <taxon>Trichomonascaceae</taxon>
        <taxon>Sugiyamaella</taxon>
    </lineage>
</organism>
<dbReference type="OrthoDB" id="424012at2759"/>
<dbReference type="FunFam" id="3.40.800.20:FF:000005">
    <property type="entry name" value="histone deacetylase 6"/>
    <property type="match status" value="1"/>
</dbReference>
<dbReference type="AlphaFoldDB" id="A0A167DI36"/>
<dbReference type="GO" id="GO:0070823">
    <property type="term" value="C:HDA1 complex"/>
    <property type="evidence" value="ECO:0007669"/>
    <property type="project" value="EnsemblFungi"/>
</dbReference>
<accession>A0A167DI36</accession>
<dbReference type="GO" id="GO:0000122">
    <property type="term" value="P:negative regulation of transcription by RNA polymerase II"/>
    <property type="evidence" value="ECO:0007669"/>
    <property type="project" value="EnsemblFungi"/>
</dbReference>
<dbReference type="InterPro" id="IPR023801">
    <property type="entry name" value="His_deacetylse_dom"/>
</dbReference>
<dbReference type="InterPro" id="IPR023696">
    <property type="entry name" value="Ureohydrolase_dom_sf"/>
</dbReference>
<comment type="subcellular location">
    <subcellularLocation>
        <location evidence="1">Nucleus</location>
    </subcellularLocation>
</comment>
<dbReference type="Pfam" id="PF00850">
    <property type="entry name" value="Hist_deacetyl"/>
    <property type="match status" value="1"/>
</dbReference>
<feature type="region of interest" description="Disordered" evidence="12">
    <location>
        <begin position="247"/>
        <end position="342"/>
    </location>
</feature>
<dbReference type="RefSeq" id="XP_018735419.1">
    <property type="nucleotide sequence ID" value="XM_018878080.1"/>
</dbReference>
<evidence type="ECO:0000256" key="1">
    <source>
        <dbReference type="ARBA" id="ARBA00004123"/>
    </source>
</evidence>
<keyword evidence="9" id="KW-0539">Nucleus</keyword>
<keyword evidence="16" id="KW-1185">Reference proteome</keyword>
<evidence type="ECO:0000256" key="10">
    <source>
        <dbReference type="ARBA" id="ARBA00048287"/>
    </source>
</evidence>
<feature type="domain" description="Histone deacetylase" evidence="13">
    <location>
        <begin position="419"/>
        <end position="730"/>
    </location>
</feature>
<dbReference type="GO" id="GO:0141221">
    <property type="term" value="F:histone deacetylase activity, hydrolytic mechanism"/>
    <property type="evidence" value="ECO:0007669"/>
    <property type="project" value="UniProtKB-EC"/>
</dbReference>
<evidence type="ECO:0000256" key="11">
    <source>
        <dbReference type="ARBA" id="ARBA00068004"/>
    </source>
</evidence>
<dbReference type="PRINTS" id="PR01270">
    <property type="entry name" value="HDASUPER"/>
</dbReference>
<feature type="compositionally biased region" description="Polar residues" evidence="12">
    <location>
        <begin position="48"/>
        <end position="71"/>
    </location>
</feature>
<gene>
    <name evidence="15" type="primary">HDA1</name>
    <name evidence="15" type="ORF">AWJ20_1220</name>
</gene>
<comment type="catalytic activity">
    <reaction evidence="10">
        <text>N(6)-acetyl-L-lysyl-[histone] + H2O = L-lysyl-[histone] + acetate</text>
        <dbReference type="Rhea" id="RHEA:58196"/>
        <dbReference type="Rhea" id="RHEA-COMP:9845"/>
        <dbReference type="Rhea" id="RHEA-COMP:11338"/>
        <dbReference type="ChEBI" id="CHEBI:15377"/>
        <dbReference type="ChEBI" id="CHEBI:29969"/>
        <dbReference type="ChEBI" id="CHEBI:30089"/>
        <dbReference type="ChEBI" id="CHEBI:61930"/>
        <dbReference type="EC" id="3.5.1.98"/>
    </reaction>
</comment>
<proteinExistence type="inferred from homology"/>
<name>A0A167DI36_9ASCO</name>
<dbReference type="PANTHER" id="PTHR10625:SF5">
    <property type="entry name" value="HISTONE DEACETYLASE"/>
    <property type="match status" value="1"/>
</dbReference>
<evidence type="ECO:0000256" key="12">
    <source>
        <dbReference type="SAM" id="MobiDB-lite"/>
    </source>
</evidence>
<feature type="compositionally biased region" description="Basic and acidic residues" evidence="12">
    <location>
        <begin position="320"/>
        <end position="342"/>
    </location>
</feature>
<keyword evidence="7" id="KW-0805">Transcription regulation</keyword>
<feature type="compositionally biased region" description="Polar residues" evidence="12">
    <location>
        <begin position="294"/>
        <end position="316"/>
    </location>
</feature>
<evidence type="ECO:0000256" key="9">
    <source>
        <dbReference type="ARBA" id="ARBA00023242"/>
    </source>
</evidence>
<evidence type="ECO:0000313" key="15">
    <source>
        <dbReference type="EMBL" id="ANB12942.1"/>
    </source>
</evidence>
<dbReference type="GO" id="GO:0040029">
    <property type="term" value="P:epigenetic regulation of gene expression"/>
    <property type="evidence" value="ECO:0007669"/>
    <property type="project" value="TreeGrafter"/>
</dbReference>
<evidence type="ECO:0000256" key="8">
    <source>
        <dbReference type="ARBA" id="ARBA00023163"/>
    </source>
</evidence>
<dbReference type="Gene3D" id="3.40.800.20">
    <property type="entry name" value="Histone deacetylase domain"/>
    <property type="match status" value="1"/>
</dbReference>
<dbReference type="InterPro" id="IPR019154">
    <property type="entry name" value="Arb2-like_domain"/>
</dbReference>
<dbReference type="GO" id="GO:0003682">
    <property type="term" value="F:chromatin binding"/>
    <property type="evidence" value="ECO:0007669"/>
    <property type="project" value="EnsemblFungi"/>
</dbReference>
<dbReference type="ESTHER" id="9asco-a0a167di36">
    <property type="family name" value="Arb2_domain"/>
</dbReference>
<keyword evidence="4" id="KW-0678">Repressor</keyword>